<feature type="transmembrane region" description="Helical" evidence="7">
    <location>
        <begin position="58"/>
        <end position="77"/>
    </location>
</feature>
<proteinExistence type="inferred from homology"/>
<dbReference type="Gene3D" id="1.10.10.10">
    <property type="entry name" value="Winged helix-like DNA-binding domain superfamily/Winged helix DNA-binding domain"/>
    <property type="match status" value="1"/>
</dbReference>
<feature type="domain" description="FtsK" evidence="8">
    <location>
        <begin position="370"/>
        <end position="557"/>
    </location>
</feature>
<dbReference type="Proteomes" id="UP000177821">
    <property type="component" value="Unassembled WGS sequence"/>
</dbReference>
<dbReference type="SUPFAM" id="SSF46785">
    <property type="entry name" value="Winged helix' DNA-binding domain"/>
    <property type="match status" value="1"/>
</dbReference>
<dbReference type="Gene3D" id="3.40.50.300">
    <property type="entry name" value="P-loop containing nucleotide triphosphate hydrolases"/>
    <property type="match status" value="1"/>
</dbReference>
<keyword evidence="2 5" id="KW-0547">Nucleotide-binding</keyword>
<dbReference type="SMART" id="SM00382">
    <property type="entry name" value="AAA"/>
    <property type="match status" value="1"/>
</dbReference>
<evidence type="ECO:0000256" key="1">
    <source>
        <dbReference type="ARBA" id="ARBA00006474"/>
    </source>
</evidence>
<dbReference type="InterPro" id="IPR036388">
    <property type="entry name" value="WH-like_DNA-bd_sf"/>
</dbReference>
<evidence type="ECO:0000259" key="8">
    <source>
        <dbReference type="PROSITE" id="PS50901"/>
    </source>
</evidence>
<name>A0A1G1WM18_9BACT</name>
<evidence type="ECO:0000256" key="3">
    <source>
        <dbReference type="ARBA" id="ARBA00022840"/>
    </source>
</evidence>
<organism evidence="9 10">
    <name type="scientific">Candidatus Woykebacteria bacterium RIFCSPHIGHO2_02_FULL_43_16b</name>
    <dbReference type="NCBI Taxonomy" id="1802601"/>
    <lineage>
        <taxon>Bacteria</taxon>
        <taxon>Candidatus Woykeibacteriota</taxon>
    </lineage>
</organism>
<accession>A0A1G1WM18</accession>
<dbReference type="InterPro" id="IPR018541">
    <property type="entry name" value="Ftsk_gamma"/>
</dbReference>
<evidence type="ECO:0000256" key="4">
    <source>
        <dbReference type="ARBA" id="ARBA00023125"/>
    </source>
</evidence>
<reference evidence="9 10" key="1">
    <citation type="journal article" date="2016" name="Nat. Commun.">
        <title>Thousands of microbial genomes shed light on interconnected biogeochemical processes in an aquifer system.</title>
        <authorList>
            <person name="Anantharaman K."/>
            <person name="Brown C.T."/>
            <person name="Hug L.A."/>
            <person name="Sharon I."/>
            <person name="Castelle C.J."/>
            <person name="Probst A.J."/>
            <person name="Thomas B.C."/>
            <person name="Singh A."/>
            <person name="Wilkins M.J."/>
            <person name="Karaoz U."/>
            <person name="Brodie E.L."/>
            <person name="Williams K.H."/>
            <person name="Hubbard S.S."/>
            <person name="Banfield J.F."/>
        </authorList>
    </citation>
    <scope>NUCLEOTIDE SEQUENCE [LARGE SCALE GENOMIC DNA]</scope>
</reference>
<keyword evidence="4" id="KW-0238">DNA-binding</keyword>
<dbReference type="PANTHER" id="PTHR22683:SF41">
    <property type="entry name" value="DNA TRANSLOCASE FTSK"/>
    <property type="match status" value="1"/>
</dbReference>
<keyword evidence="7" id="KW-1133">Transmembrane helix</keyword>
<dbReference type="CDD" id="cd01127">
    <property type="entry name" value="TrwB_TraG_TraD_VirD4"/>
    <property type="match status" value="1"/>
</dbReference>
<dbReference type="GO" id="GO:0005524">
    <property type="term" value="F:ATP binding"/>
    <property type="evidence" value="ECO:0007669"/>
    <property type="project" value="UniProtKB-UniRule"/>
</dbReference>
<dbReference type="InterPro" id="IPR041027">
    <property type="entry name" value="FtsK_alpha"/>
</dbReference>
<comment type="similarity">
    <text evidence="1">Belongs to the FtsK/SpoIIIE/SftA family.</text>
</comment>
<feature type="binding site" evidence="5">
    <location>
        <begin position="387"/>
        <end position="394"/>
    </location>
    <ligand>
        <name>ATP</name>
        <dbReference type="ChEBI" id="CHEBI:30616"/>
    </ligand>
</feature>
<dbReference type="SUPFAM" id="SSF52540">
    <property type="entry name" value="P-loop containing nucleoside triphosphate hydrolases"/>
    <property type="match status" value="1"/>
</dbReference>
<dbReference type="PANTHER" id="PTHR22683">
    <property type="entry name" value="SPORULATION PROTEIN RELATED"/>
    <property type="match status" value="1"/>
</dbReference>
<feature type="transmembrane region" description="Helical" evidence="7">
    <location>
        <begin position="155"/>
        <end position="174"/>
    </location>
</feature>
<dbReference type="InterPro" id="IPR003593">
    <property type="entry name" value="AAA+_ATPase"/>
</dbReference>
<dbReference type="EMBL" id="MHCX01000045">
    <property type="protein sequence ID" value="OGY28749.1"/>
    <property type="molecule type" value="Genomic_DNA"/>
</dbReference>
<keyword evidence="7" id="KW-0812">Transmembrane</keyword>
<dbReference type="Pfam" id="PF09397">
    <property type="entry name" value="FtsK_gamma"/>
    <property type="match status" value="1"/>
</dbReference>
<keyword evidence="7" id="KW-0472">Membrane</keyword>
<dbReference type="SMART" id="SM00843">
    <property type="entry name" value="Ftsk_gamma"/>
    <property type="match status" value="1"/>
</dbReference>
<keyword evidence="3 5" id="KW-0067">ATP-binding</keyword>
<dbReference type="InterPro" id="IPR027417">
    <property type="entry name" value="P-loop_NTPase"/>
</dbReference>
<evidence type="ECO:0000256" key="5">
    <source>
        <dbReference type="PROSITE-ProRule" id="PRU00289"/>
    </source>
</evidence>
<feature type="transmembrane region" description="Helical" evidence="7">
    <location>
        <begin position="126"/>
        <end position="148"/>
    </location>
</feature>
<dbReference type="AlphaFoldDB" id="A0A1G1WM18"/>
<dbReference type="InterPro" id="IPR002543">
    <property type="entry name" value="FtsK_dom"/>
</dbReference>
<dbReference type="InterPro" id="IPR050206">
    <property type="entry name" value="FtsK/SpoIIIE/SftA"/>
</dbReference>
<evidence type="ECO:0000256" key="7">
    <source>
        <dbReference type="SAM" id="Phobius"/>
    </source>
</evidence>
<evidence type="ECO:0000256" key="6">
    <source>
        <dbReference type="SAM" id="MobiDB-lite"/>
    </source>
</evidence>
<dbReference type="GO" id="GO:0003677">
    <property type="term" value="F:DNA binding"/>
    <property type="evidence" value="ECO:0007669"/>
    <property type="project" value="UniProtKB-KW"/>
</dbReference>
<evidence type="ECO:0000313" key="10">
    <source>
        <dbReference type="Proteomes" id="UP000177821"/>
    </source>
</evidence>
<dbReference type="PROSITE" id="PS50901">
    <property type="entry name" value="FTSK"/>
    <property type="match status" value="1"/>
</dbReference>
<protein>
    <recommendedName>
        <fullName evidence="8">FtsK domain-containing protein</fullName>
    </recommendedName>
</protein>
<feature type="region of interest" description="Disordered" evidence="6">
    <location>
        <begin position="612"/>
        <end position="635"/>
    </location>
</feature>
<dbReference type="Pfam" id="PF01580">
    <property type="entry name" value="FtsK_SpoIIIE"/>
    <property type="match status" value="1"/>
</dbReference>
<gene>
    <name evidence="9" type="ORF">A3J50_00985</name>
</gene>
<comment type="caution">
    <text evidence="9">The sequence shown here is derived from an EMBL/GenBank/DDBJ whole genome shotgun (WGS) entry which is preliminary data.</text>
</comment>
<feature type="transmembrane region" description="Helical" evidence="7">
    <location>
        <begin position="84"/>
        <end position="106"/>
    </location>
</feature>
<evidence type="ECO:0000313" key="9">
    <source>
        <dbReference type="EMBL" id="OGY28749.1"/>
    </source>
</evidence>
<dbReference type="Gene3D" id="3.30.980.40">
    <property type="match status" value="1"/>
</dbReference>
<sequence length="708" mass="76047">MRRRRAYKSRSPFKFKLKKQTFRSIAALSLIAASALTFLSFFGNGGMAQEIRIVLEEYFGWAAVSVPVLAGLSGVLLTKLRIPFITFNIVGGSGLLIAMLLGLSGLGGIDSSGKLGGYLSNISSLIFSPVGAFVLFAFGVVFSLVIIFNTSLEDAVKILIGFVALVIKPFQLLAKVRLPNFSKVSLGSDKLPFITKGLRSNLGNDKRSPNEDKSVTPAIATQVVSSLPMENKVWEYPPLDLLSDQVGGKANRGDIKQNAAIIEKTLESFGIQARVVEVNFGPAVTQYALEIALGTKLTKITALGNDIALALAAPTGAVRIEAPIPGKSLVGIEVPNISPEIVVLKSILASPVMQKAKSKLAFALGLDISGEPIVSDIAKMPHCLIAGSTGSGKSVCINALIASLLFRTTPSELRLIMVDPKIVELSVYNGIPHLLTPVITESAKVLSALKWAMGEMDRRYKLFAEVGSRNIESYNEMSGFQAIPYIVIIIDELADLMMFAPVEVEDSITRIAQMARATGMHLVLATQRPSVDIITGVIKANIPTRLAFNVTSQVDSRVIIDQPGAEKLLGKGDMLYVPPDASKPQRIQGAFVAEHELNKLLEFLKKSGEPQYTEEVTTQPISRLSGKGGGGSDSRDELFEEAVRAVCQYDRASASLLQRRLRVGYARAARMLDELEMAGVVGNADGSKARDVLIKDAEAFLSGGQNEG</sequence>
<evidence type="ECO:0000256" key="2">
    <source>
        <dbReference type="ARBA" id="ARBA00022741"/>
    </source>
</evidence>
<dbReference type="Pfam" id="PF17854">
    <property type="entry name" value="FtsK_alpha"/>
    <property type="match status" value="1"/>
</dbReference>
<dbReference type="InterPro" id="IPR036390">
    <property type="entry name" value="WH_DNA-bd_sf"/>
</dbReference>